<accession>Q7XEI0</accession>
<proteinExistence type="predicted"/>
<feature type="compositionally biased region" description="Gly residues" evidence="1">
    <location>
        <begin position="33"/>
        <end position="51"/>
    </location>
</feature>
<protein>
    <submittedName>
        <fullName evidence="2">Uncharacterized protein</fullName>
    </submittedName>
</protein>
<dbReference type="AlphaFoldDB" id="Q7XEI0"/>
<organism evidence="2">
    <name type="scientific">Oryza sativa subsp. japonica</name>
    <name type="common">Rice</name>
    <dbReference type="NCBI Taxonomy" id="39947"/>
    <lineage>
        <taxon>Eukaryota</taxon>
        <taxon>Viridiplantae</taxon>
        <taxon>Streptophyta</taxon>
        <taxon>Embryophyta</taxon>
        <taxon>Tracheophyta</taxon>
        <taxon>Spermatophyta</taxon>
        <taxon>Magnoliopsida</taxon>
        <taxon>Liliopsida</taxon>
        <taxon>Poales</taxon>
        <taxon>Poaceae</taxon>
        <taxon>BOP clade</taxon>
        <taxon>Oryzoideae</taxon>
        <taxon>Oryzeae</taxon>
        <taxon>Oryzinae</taxon>
        <taxon>Oryza</taxon>
        <taxon>Oryza sativa</taxon>
    </lineage>
</organism>
<dbReference type="EMBL" id="DP000086">
    <property type="protein sequence ID" value="AAP53809.1"/>
    <property type="molecule type" value="Genomic_DNA"/>
</dbReference>
<reference evidence="2" key="3">
    <citation type="submission" date="2006-07" db="EMBL/GenBank/DDBJ databases">
        <authorList>
            <person name="Buell R."/>
        </authorList>
    </citation>
    <scope>NUCLEOTIDE SEQUENCE</scope>
</reference>
<gene>
    <name evidence="2" type="ordered locus">LOC_Os10g28550</name>
</gene>
<feature type="region of interest" description="Disordered" evidence="1">
    <location>
        <begin position="29"/>
        <end position="67"/>
    </location>
</feature>
<reference evidence="2" key="2">
    <citation type="submission" date="2003-05" db="EMBL/GenBank/DDBJ databases">
        <authorList>
            <person name="Buell C.R."/>
            <person name="Wing R.A."/>
            <person name="McCombie W.R."/>
            <person name="Messing J."/>
            <person name="Yuan Q."/>
            <person name="Ouyang S."/>
        </authorList>
    </citation>
    <scope>NUCLEOTIDE SEQUENCE</scope>
</reference>
<reference evidence="2" key="1">
    <citation type="journal article" date="2003" name="Science">
        <title>In-depth view of structure, activity, and evolution of rice chromosome 10.</title>
        <authorList>
            <consortium name="Rice Chromosome 10 Sequencing Consortium"/>
        </authorList>
    </citation>
    <scope>NUCLEOTIDE SEQUENCE [LARGE SCALE GENOMIC DNA]</scope>
</reference>
<feature type="region of interest" description="Disordered" evidence="1">
    <location>
        <begin position="150"/>
        <end position="176"/>
    </location>
</feature>
<name>Q7XEI0_ORYSJ</name>
<evidence type="ECO:0000313" key="2">
    <source>
        <dbReference type="EMBL" id="AAP53809.1"/>
    </source>
</evidence>
<feature type="compositionally biased region" description="Low complexity" evidence="1">
    <location>
        <begin position="52"/>
        <end position="62"/>
    </location>
</feature>
<evidence type="ECO:0000256" key="1">
    <source>
        <dbReference type="SAM" id="MobiDB-lite"/>
    </source>
</evidence>
<sequence>MGGMAREQKRRPAAELAVWGGSLELKRRFRGQSEGGDGVDALGGEGGGSSGGKSNRGSGRISAGWRGQGGGGELALASVSLPPSASGQGAEAWRRCLGGKKRREDGGKGGLYHAGLGKRRWERECSAFGIWMDAGGAAWARAAELAAGSGAERQHDAGANGGGDRAVARRRRGRADGSNDRPMFCWGMHSDILDKWSITTCVPTHSHMIPDIRTFYRQGFTNSSNPPILMGTNIERFHALVEKYFLVTVRNPL</sequence>